<dbReference type="GO" id="GO:0008168">
    <property type="term" value="F:methyltransferase activity"/>
    <property type="evidence" value="ECO:0007669"/>
    <property type="project" value="UniProtKB-KW"/>
</dbReference>
<organism evidence="3 4">
    <name type="scientific">Haematococcus lacustris</name>
    <name type="common">Green alga</name>
    <name type="synonym">Haematococcus pluvialis</name>
    <dbReference type="NCBI Taxonomy" id="44745"/>
    <lineage>
        <taxon>Eukaryota</taxon>
        <taxon>Viridiplantae</taxon>
        <taxon>Chlorophyta</taxon>
        <taxon>core chlorophytes</taxon>
        <taxon>Chlorophyceae</taxon>
        <taxon>CS clade</taxon>
        <taxon>Chlamydomonadales</taxon>
        <taxon>Haematococcaceae</taxon>
        <taxon>Haematococcus</taxon>
    </lineage>
</organism>
<dbReference type="SUPFAM" id="SSF109715">
    <property type="entry name" value="DEK C-terminal domain"/>
    <property type="match status" value="1"/>
</dbReference>
<dbReference type="Pfam" id="PF08766">
    <property type="entry name" value="DEK_C"/>
    <property type="match status" value="1"/>
</dbReference>
<keyword evidence="3" id="KW-0808">Transferase</keyword>
<dbReference type="EMBL" id="BLLF01001760">
    <property type="protein sequence ID" value="GFH21091.1"/>
    <property type="molecule type" value="Genomic_DNA"/>
</dbReference>
<dbReference type="GO" id="GO:0032259">
    <property type="term" value="P:methylation"/>
    <property type="evidence" value="ECO:0007669"/>
    <property type="project" value="UniProtKB-KW"/>
</dbReference>
<keyword evidence="3" id="KW-0489">Methyltransferase</keyword>
<evidence type="ECO:0000313" key="4">
    <source>
        <dbReference type="Proteomes" id="UP000485058"/>
    </source>
</evidence>
<evidence type="ECO:0000259" key="2">
    <source>
        <dbReference type="PROSITE" id="PS51998"/>
    </source>
</evidence>
<name>A0A699ZFV4_HAELA</name>
<dbReference type="Proteomes" id="UP000485058">
    <property type="component" value="Unassembled WGS sequence"/>
</dbReference>
<comment type="caution">
    <text evidence="3">The sequence shown here is derived from an EMBL/GenBank/DDBJ whole genome shotgun (WGS) entry which is preliminary data.</text>
</comment>
<evidence type="ECO:0000313" key="3">
    <source>
        <dbReference type="EMBL" id="GFH21091.1"/>
    </source>
</evidence>
<dbReference type="PROSITE" id="PS51998">
    <property type="entry name" value="DEK_C"/>
    <property type="match status" value="1"/>
</dbReference>
<sequence length="147" mass="16680">MDREERRRFSACADKYARARSWLLCHDAGRSSFFTCAEALQECPKDLTPHLPTAYKFLAAHGRINFGLAPKPDQDQAQVPTPIVATDNDVPPDPVTPPNSLDQLVKELYAILRKVDWQVTTEKSIRKMLEEALGYSVQEHKALIKHH</sequence>
<proteinExistence type="predicted"/>
<feature type="domain" description="DEK-C" evidence="2">
    <location>
        <begin position="98"/>
        <end position="147"/>
    </location>
</feature>
<protein>
    <submittedName>
        <fullName evidence="3">Lysine-specific histone demethylase 1-like protein 3</fullName>
    </submittedName>
</protein>
<gene>
    <name evidence="3" type="ORF">HaLaN_18328</name>
</gene>
<feature type="non-terminal residue" evidence="3">
    <location>
        <position position="147"/>
    </location>
</feature>
<keyword evidence="4" id="KW-1185">Reference proteome</keyword>
<accession>A0A699ZFV4</accession>
<dbReference type="AlphaFoldDB" id="A0A699ZFV4"/>
<evidence type="ECO:0000256" key="1">
    <source>
        <dbReference type="SAM" id="MobiDB-lite"/>
    </source>
</evidence>
<reference evidence="3 4" key="1">
    <citation type="submission" date="2020-02" db="EMBL/GenBank/DDBJ databases">
        <title>Draft genome sequence of Haematococcus lacustris strain NIES-144.</title>
        <authorList>
            <person name="Morimoto D."/>
            <person name="Nakagawa S."/>
            <person name="Yoshida T."/>
            <person name="Sawayama S."/>
        </authorList>
    </citation>
    <scope>NUCLEOTIDE SEQUENCE [LARGE SCALE GENOMIC DNA]</scope>
    <source>
        <strain evidence="3 4">NIES-144</strain>
    </source>
</reference>
<feature type="region of interest" description="Disordered" evidence="1">
    <location>
        <begin position="69"/>
        <end position="96"/>
    </location>
</feature>
<dbReference type="InterPro" id="IPR014876">
    <property type="entry name" value="DEK_C"/>
</dbReference>
<feature type="non-terminal residue" evidence="3">
    <location>
        <position position="1"/>
    </location>
</feature>